<dbReference type="InterPro" id="IPR020904">
    <property type="entry name" value="Sc_DH/Rdtase_CS"/>
</dbReference>
<dbReference type="STRING" id="1069536.SINU_02955"/>
<dbReference type="GO" id="GO:0016020">
    <property type="term" value="C:membrane"/>
    <property type="evidence" value="ECO:0007669"/>
    <property type="project" value="TreeGrafter"/>
</dbReference>
<gene>
    <name evidence="5" type="ORF">SINU_02955</name>
</gene>
<organism evidence="5 6">
    <name type="scientific">Sporolactobacillus inulinus CASD</name>
    <dbReference type="NCBI Taxonomy" id="1069536"/>
    <lineage>
        <taxon>Bacteria</taxon>
        <taxon>Bacillati</taxon>
        <taxon>Bacillota</taxon>
        <taxon>Bacilli</taxon>
        <taxon>Bacillales</taxon>
        <taxon>Sporolactobacillaceae</taxon>
        <taxon>Sporolactobacillus</taxon>
    </lineage>
</organism>
<dbReference type="PANTHER" id="PTHR44196">
    <property type="entry name" value="DEHYDROGENASE/REDUCTASE SDR FAMILY MEMBER 7B"/>
    <property type="match status" value="1"/>
</dbReference>
<comment type="similarity">
    <text evidence="1 3">Belongs to the short-chain dehydrogenases/reductases (SDR) family.</text>
</comment>
<dbReference type="PIRSF" id="PIRSF000126">
    <property type="entry name" value="11-beta-HSD1"/>
    <property type="match status" value="1"/>
</dbReference>
<evidence type="ECO:0000313" key="5">
    <source>
        <dbReference type="EMBL" id="KLI03413.1"/>
    </source>
</evidence>
<reference evidence="5 6" key="1">
    <citation type="journal article" date="2011" name="J. Bacteriol.">
        <title>Draft genome sequence of Sporolactobacillus inulinus strain CASD, an efficient D-lactic acid-producing bacterium with high-concentration lactate tolerance capability.</title>
        <authorList>
            <person name="Yu B."/>
            <person name="Su F."/>
            <person name="Wang L."/>
            <person name="Xu K."/>
            <person name="Zhao B."/>
            <person name="Xu P."/>
        </authorList>
    </citation>
    <scope>NUCLEOTIDE SEQUENCE [LARGE SCALE GENOMIC DNA]</scope>
    <source>
        <strain evidence="5 6">CASD</strain>
    </source>
</reference>
<dbReference type="AlphaFoldDB" id="A0A0U1QRJ1"/>
<dbReference type="PROSITE" id="PS00061">
    <property type="entry name" value="ADH_SHORT"/>
    <property type="match status" value="1"/>
</dbReference>
<dbReference type="Gene3D" id="3.40.50.720">
    <property type="entry name" value="NAD(P)-binding Rossmann-like Domain"/>
    <property type="match status" value="1"/>
</dbReference>
<dbReference type="PANTHER" id="PTHR44196:SF1">
    <property type="entry name" value="DEHYDROGENASE_REDUCTASE SDR FAMILY MEMBER 7B"/>
    <property type="match status" value="1"/>
</dbReference>
<keyword evidence="6" id="KW-1185">Reference proteome</keyword>
<sequence length="261" mass="28907">MKLKNKRVVITGASSGLGRELAILCAARGAHIIMLARSITKMKTLKDEIEQLGGRAVYESLDITDAEQVHLTFQAILEKFKRIDLLINCAGVGYFLPLTETNTEEIEQMIAVNVRGLIYCTREAAQAMEAQKCGSIVMIASLAGIITTPKSVVYGATKHAVIGFANGVRMELEKAGVHVTVVNPGPIRTPFMNNADPTGTYRKRVDRFMLDPRRTAERILHAVNTNKRTLNLPWYMGIGSKLYQIVPSVFERVCGPFLRMK</sequence>
<keyword evidence="2" id="KW-0560">Oxidoreductase</keyword>
<evidence type="ECO:0000313" key="6">
    <source>
        <dbReference type="Proteomes" id="UP000035553"/>
    </source>
</evidence>
<dbReference type="RefSeq" id="WP_010024822.1">
    <property type="nucleotide sequence ID" value="NZ_AFVQ02000039.1"/>
</dbReference>
<evidence type="ECO:0000256" key="1">
    <source>
        <dbReference type="ARBA" id="ARBA00006484"/>
    </source>
</evidence>
<dbReference type="InterPro" id="IPR002347">
    <property type="entry name" value="SDR_fam"/>
</dbReference>
<dbReference type="PRINTS" id="PR00080">
    <property type="entry name" value="SDRFAMILY"/>
</dbReference>
<dbReference type="SUPFAM" id="SSF51735">
    <property type="entry name" value="NAD(P)-binding Rossmann-fold domains"/>
    <property type="match status" value="1"/>
</dbReference>
<dbReference type="InterPro" id="IPR057326">
    <property type="entry name" value="KR_dom"/>
</dbReference>
<dbReference type="SMART" id="SM00822">
    <property type="entry name" value="PKS_KR"/>
    <property type="match status" value="1"/>
</dbReference>
<dbReference type="InterPro" id="IPR036291">
    <property type="entry name" value="NAD(P)-bd_dom_sf"/>
</dbReference>
<dbReference type="GO" id="GO:0016491">
    <property type="term" value="F:oxidoreductase activity"/>
    <property type="evidence" value="ECO:0007669"/>
    <property type="project" value="UniProtKB-KW"/>
</dbReference>
<feature type="domain" description="Ketoreductase" evidence="4">
    <location>
        <begin position="6"/>
        <end position="190"/>
    </location>
</feature>
<comment type="caution">
    <text evidence="5">The sequence shown here is derived from an EMBL/GenBank/DDBJ whole genome shotgun (WGS) entry which is preliminary data.</text>
</comment>
<name>A0A0U1QRJ1_9BACL</name>
<evidence type="ECO:0000259" key="4">
    <source>
        <dbReference type="SMART" id="SM00822"/>
    </source>
</evidence>
<dbReference type="EMBL" id="AFVQ02000039">
    <property type="protein sequence ID" value="KLI03413.1"/>
    <property type="molecule type" value="Genomic_DNA"/>
</dbReference>
<proteinExistence type="inferred from homology"/>
<dbReference type="PRINTS" id="PR00081">
    <property type="entry name" value="GDHRDH"/>
</dbReference>
<dbReference type="OrthoDB" id="9793345at2"/>
<protein>
    <recommendedName>
        <fullName evidence="4">Ketoreductase domain-containing protein</fullName>
    </recommendedName>
</protein>
<dbReference type="Proteomes" id="UP000035553">
    <property type="component" value="Unassembled WGS sequence"/>
</dbReference>
<accession>A0A0U1QRJ1</accession>
<dbReference type="Pfam" id="PF00106">
    <property type="entry name" value="adh_short"/>
    <property type="match status" value="1"/>
</dbReference>
<evidence type="ECO:0000256" key="2">
    <source>
        <dbReference type="ARBA" id="ARBA00023002"/>
    </source>
</evidence>
<evidence type="ECO:0000256" key="3">
    <source>
        <dbReference type="RuleBase" id="RU000363"/>
    </source>
</evidence>